<evidence type="ECO:0000256" key="5">
    <source>
        <dbReference type="ARBA" id="ARBA00022960"/>
    </source>
</evidence>
<dbReference type="GO" id="GO:0051301">
    <property type="term" value="P:cell division"/>
    <property type="evidence" value="ECO:0007669"/>
    <property type="project" value="InterPro"/>
</dbReference>
<reference evidence="13" key="1">
    <citation type="journal article" date="2012" name="PLoS ONE">
        <title>Gene sets for utilization of primary and secondary nutrition supplies in the distal gut of endangered iberian lynx.</title>
        <authorList>
            <person name="Alcaide M."/>
            <person name="Messina E."/>
            <person name="Richter M."/>
            <person name="Bargiela R."/>
            <person name="Peplies J."/>
            <person name="Huws S.A."/>
            <person name="Newbold C.J."/>
            <person name="Golyshin P.N."/>
            <person name="Simon M.A."/>
            <person name="Lopez G."/>
            <person name="Yakimov M.M."/>
            <person name="Ferrer M."/>
        </authorList>
    </citation>
    <scope>NUCLEOTIDE SEQUENCE</scope>
</reference>
<feature type="transmembrane region" description="Helical" evidence="12">
    <location>
        <begin position="74"/>
        <end position="93"/>
    </location>
</feature>
<dbReference type="GO" id="GO:0008955">
    <property type="term" value="F:peptidoglycan glycosyltransferase activity"/>
    <property type="evidence" value="ECO:0007669"/>
    <property type="project" value="UniProtKB-EC"/>
</dbReference>
<organism evidence="13">
    <name type="scientific">gut metagenome</name>
    <dbReference type="NCBI Taxonomy" id="749906"/>
    <lineage>
        <taxon>unclassified sequences</taxon>
        <taxon>metagenomes</taxon>
        <taxon>organismal metagenomes</taxon>
    </lineage>
</organism>
<dbReference type="InterPro" id="IPR001182">
    <property type="entry name" value="FtsW/RodA"/>
</dbReference>
<feature type="transmembrane region" description="Helical" evidence="12">
    <location>
        <begin position="47"/>
        <end position="67"/>
    </location>
</feature>
<proteinExistence type="predicted"/>
<dbReference type="Pfam" id="PF01098">
    <property type="entry name" value="FTSW_RODA_SPOVE"/>
    <property type="match status" value="1"/>
</dbReference>
<comment type="subcellular location">
    <subcellularLocation>
        <location evidence="1">Membrane</location>
        <topology evidence="1">Multi-pass membrane protein</topology>
    </subcellularLocation>
</comment>
<evidence type="ECO:0000256" key="10">
    <source>
        <dbReference type="ARBA" id="ARBA00044770"/>
    </source>
</evidence>
<evidence type="ECO:0000256" key="3">
    <source>
        <dbReference type="ARBA" id="ARBA00022679"/>
    </source>
</evidence>
<evidence type="ECO:0000256" key="9">
    <source>
        <dbReference type="ARBA" id="ARBA00032370"/>
    </source>
</evidence>
<evidence type="ECO:0000256" key="4">
    <source>
        <dbReference type="ARBA" id="ARBA00022692"/>
    </source>
</evidence>
<feature type="transmembrane region" description="Helical" evidence="12">
    <location>
        <begin position="172"/>
        <end position="189"/>
    </location>
</feature>
<feature type="transmembrane region" description="Helical" evidence="12">
    <location>
        <begin position="196"/>
        <end position="215"/>
    </location>
</feature>
<evidence type="ECO:0000313" key="13">
    <source>
        <dbReference type="EMBL" id="EJX09715.1"/>
    </source>
</evidence>
<evidence type="ECO:0000256" key="12">
    <source>
        <dbReference type="SAM" id="Phobius"/>
    </source>
</evidence>
<feature type="transmembrane region" description="Helical" evidence="12">
    <location>
        <begin position="376"/>
        <end position="393"/>
    </location>
</feature>
<dbReference type="GO" id="GO:0009252">
    <property type="term" value="P:peptidoglycan biosynthetic process"/>
    <property type="evidence" value="ECO:0007669"/>
    <property type="project" value="UniProtKB-KW"/>
</dbReference>
<keyword evidence="5" id="KW-0133">Cell shape</keyword>
<feature type="transmembrane region" description="Helical" evidence="12">
    <location>
        <begin position="12"/>
        <end position="35"/>
    </location>
</feature>
<evidence type="ECO:0000256" key="2">
    <source>
        <dbReference type="ARBA" id="ARBA00022676"/>
    </source>
</evidence>
<sequence length="440" mass="48577">MDLIKSIFKGDKVIWIIFLFLCLISIIEVFSAASTLTYKSGDHWDPIAKHCIFLLAGTVILILIHNLSYKCFKAIPFFILPISGIFLLMLLFFDDLNIGGIFIIEKINEAGRWIKICGITFQPSEFAKMGVIIVTANILSRGQTEEEAAPNAFKQIMCIAGITCAMILPENYSTAVLLFGVVYIMMFIGRVSTKKLLILGGILLTTACIFVTFLLSTPNDTLKKVPLGRRLTTWKTRIIEFTSSEHVPAAKFDIDGDAQKGHARIAVATSHIIGKGPGNSVQRDFLSQAYSDFIFAIIIEELGLIGGGIVVVLYLWLLIRTGKIMKKCDRSFPAFLIMGITLLLVTQALFNMMVAVGLAPITGQPLPLISRGGTSTFINCAYIGMILSVSRYTSELEEMKKQQESLPQNIISDPNAPVISEIQTGFEPTAQILNNDEKFE</sequence>
<feature type="transmembrane region" description="Helical" evidence="12">
    <location>
        <begin position="293"/>
        <end position="319"/>
    </location>
</feature>
<evidence type="ECO:0000256" key="7">
    <source>
        <dbReference type="ARBA" id="ARBA00022989"/>
    </source>
</evidence>
<keyword evidence="2" id="KW-0328">Glycosyltransferase</keyword>
<dbReference type="AlphaFoldDB" id="J9H6J0"/>
<accession>J9H6J0</accession>
<keyword evidence="3" id="KW-0808">Transferase</keyword>
<keyword evidence="4 12" id="KW-0812">Transmembrane</keyword>
<feature type="transmembrane region" description="Helical" evidence="12">
    <location>
        <begin position="331"/>
        <end position="356"/>
    </location>
</feature>
<keyword evidence="8 12" id="KW-0472">Membrane</keyword>
<evidence type="ECO:0000256" key="6">
    <source>
        <dbReference type="ARBA" id="ARBA00022984"/>
    </source>
</evidence>
<comment type="caution">
    <text evidence="13">The sequence shown here is derived from an EMBL/GenBank/DDBJ whole genome shotgun (WGS) entry which is preliminary data.</text>
</comment>
<evidence type="ECO:0000256" key="1">
    <source>
        <dbReference type="ARBA" id="ARBA00004141"/>
    </source>
</evidence>
<dbReference type="GO" id="GO:0005886">
    <property type="term" value="C:plasma membrane"/>
    <property type="evidence" value="ECO:0007669"/>
    <property type="project" value="TreeGrafter"/>
</dbReference>
<comment type="catalytic activity">
    <reaction evidence="11">
        <text>[GlcNAc-(1-&gt;4)-Mur2Ac(oyl-L-Ala-gamma-D-Glu-L-Lys-D-Ala-D-Ala)](n)-di-trans,octa-cis-undecaprenyl diphosphate + beta-D-GlcNAc-(1-&gt;4)-Mur2Ac(oyl-L-Ala-gamma-D-Glu-L-Lys-D-Ala-D-Ala)-di-trans,octa-cis-undecaprenyl diphosphate = [GlcNAc-(1-&gt;4)-Mur2Ac(oyl-L-Ala-gamma-D-Glu-L-Lys-D-Ala-D-Ala)](n+1)-di-trans,octa-cis-undecaprenyl diphosphate + di-trans,octa-cis-undecaprenyl diphosphate + H(+)</text>
        <dbReference type="Rhea" id="RHEA:23708"/>
        <dbReference type="Rhea" id="RHEA-COMP:9602"/>
        <dbReference type="Rhea" id="RHEA-COMP:9603"/>
        <dbReference type="ChEBI" id="CHEBI:15378"/>
        <dbReference type="ChEBI" id="CHEBI:58405"/>
        <dbReference type="ChEBI" id="CHEBI:60033"/>
        <dbReference type="ChEBI" id="CHEBI:78435"/>
        <dbReference type="EC" id="2.4.99.28"/>
    </reaction>
</comment>
<dbReference type="PANTHER" id="PTHR30474:SF2">
    <property type="entry name" value="PEPTIDOGLYCAN GLYCOSYLTRANSFERASE FTSW-RELATED"/>
    <property type="match status" value="1"/>
</dbReference>
<protein>
    <recommendedName>
        <fullName evidence="10">peptidoglycan glycosyltransferase</fullName>
        <ecNumber evidence="10">2.4.99.28</ecNumber>
    </recommendedName>
    <alternativeName>
        <fullName evidence="9">Peptidoglycan polymerase</fullName>
    </alternativeName>
</protein>
<dbReference type="GO" id="GO:0015648">
    <property type="term" value="F:lipid-linked peptidoglycan transporter activity"/>
    <property type="evidence" value="ECO:0007669"/>
    <property type="project" value="TreeGrafter"/>
</dbReference>
<evidence type="ECO:0000256" key="8">
    <source>
        <dbReference type="ARBA" id="ARBA00023136"/>
    </source>
</evidence>
<name>J9H6J0_9ZZZZ</name>
<dbReference type="EC" id="2.4.99.28" evidence="10"/>
<dbReference type="PANTHER" id="PTHR30474">
    <property type="entry name" value="CELL CYCLE PROTEIN"/>
    <property type="match status" value="1"/>
</dbReference>
<gene>
    <name evidence="13" type="ORF">EVA_02162</name>
</gene>
<keyword evidence="7 12" id="KW-1133">Transmembrane helix</keyword>
<dbReference type="GO" id="GO:0032153">
    <property type="term" value="C:cell division site"/>
    <property type="evidence" value="ECO:0007669"/>
    <property type="project" value="TreeGrafter"/>
</dbReference>
<keyword evidence="6" id="KW-0573">Peptidoglycan synthesis</keyword>
<dbReference type="GO" id="GO:0008360">
    <property type="term" value="P:regulation of cell shape"/>
    <property type="evidence" value="ECO:0007669"/>
    <property type="project" value="UniProtKB-KW"/>
</dbReference>
<evidence type="ECO:0000256" key="11">
    <source>
        <dbReference type="ARBA" id="ARBA00049902"/>
    </source>
</evidence>
<dbReference type="EMBL" id="AMCI01000330">
    <property type="protein sequence ID" value="EJX09715.1"/>
    <property type="molecule type" value="Genomic_DNA"/>
</dbReference>